<evidence type="ECO:0000256" key="1">
    <source>
        <dbReference type="SAM" id="SignalP"/>
    </source>
</evidence>
<evidence type="ECO:0000313" key="3">
    <source>
        <dbReference type="Proteomes" id="UP000253664"/>
    </source>
</evidence>
<reference evidence="2 3" key="1">
    <citation type="journal article" date="2015" name="BMC Genomics">
        <title>Insights from the genome of Ophiocordyceps polyrhachis-furcata to pathogenicity and host specificity in insect fungi.</title>
        <authorList>
            <person name="Wichadakul D."/>
            <person name="Kobmoo N."/>
            <person name="Ingsriswang S."/>
            <person name="Tangphatsornruang S."/>
            <person name="Chantasingh D."/>
            <person name="Luangsa-ard J.J."/>
            <person name="Eurwilaichitr L."/>
        </authorList>
    </citation>
    <scope>NUCLEOTIDE SEQUENCE [LARGE SCALE GENOMIC DNA]</scope>
    <source>
        <strain evidence="2 3">BCC 54312</strain>
    </source>
</reference>
<keyword evidence="1" id="KW-0732">Signal</keyword>
<evidence type="ECO:0000313" key="2">
    <source>
        <dbReference type="EMBL" id="RCI09019.1"/>
    </source>
</evidence>
<feature type="signal peptide" evidence="1">
    <location>
        <begin position="1"/>
        <end position="19"/>
    </location>
</feature>
<organism evidence="2 3">
    <name type="scientific">Ophiocordyceps polyrhachis-furcata BCC 54312</name>
    <dbReference type="NCBI Taxonomy" id="1330021"/>
    <lineage>
        <taxon>Eukaryota</taxon>
        <taxon>Fungi</taxon>
        <taxon>Dikarya</taxon>
        <taxon>Ascomycota</taxon>
        <taxon>Pezizomycotina</taxon>
        <taxon>Sordariomycetes</taxon>
        <taxon>Hypocreomycetidae</taxon>
        <taxon>Hypocreales</taxon>
        <taxon>Ophiocordycipitaceae</taxon>
        <taxon>Ophiocordyceps</taxon>
    </lineage>
</organism>
<gene>
    <name evidence="2" type="ORF">L249_5098</name>
</gene>
<keyword evidence="3" id="KW-1185">Reference proteome</keyword>
<protein>
    <submittedName>
        <fullName evidence="2">Uncharacterized protein</fullName>
    </submittedName>
</protein>
<name>A0A367L3L8_9HYPO</name>
<feature type="chain" id="PRO_5016670093" evidence="1">
    <location>
        <begin position="20"/>
        <end position="103"/>
    </location>
</feature>
<dbReference type="EMBL" id="LKCN02000017">
    <property type="protein sequence ID" value="RCI09019.1"/>
    <property type="molecule type" value="Genomic_DNA"/>
</dbReference>
<sequence length="103" mass="10623">MVLLGLLPLLLLLLPLKDAHTEADCIAEEGTPCLTCSEEAVAVAVAVAASYVVVLFLPLRAVAVAASYVVVPFLPLLCDVRRPRAGYGRPGVTVSGAPAKVGL</sequence>
<proteinExistence type="predicted"/>
<dbReference type="AlphaFoldDB" id="A0A367L3L8"/>
<dbReference type="Proteomes" id="UP000253664">
    <property type="component" value="Unassembled WGS sequence"/>
</dbReference>
<comment type="caution">
    <text evidence="2">The sequence shown here is derived from an EMBL/GenBank/DDBJ whole genome shotgun (WGS) entry which is preliminary data.</text>
</comment>
<accession>A0A367L3L8</accession>